<protein>
    <submittedName>
        <fullName evidence="1">Uncharacterized protein</fullName>
    </submittedName>
</protein>
<evidence type="ECO:0000313" key="1">
    <source>
        <dbReference type="EMBL" id="KAJ8867148.1"/>
    </source>
</evidence>
<accession>A0ABQ9G6Z0</accession>
<evidence type="ECO:0000313" key="2">
    <source>
        <dbReference type="Proteomes" id="UP001159363"/>
    </source>
</evidence>
<name>A0ABQ9G6Z0_9NEOP</name>
<dbReference type="EMBL" id="JARBHB010000016">
    <property type="protein sequence ID" value="KAJ8867148.1"/>
    <property type="molecule type" value="Genomic_DNA"/>
</dbReference>
<gene>
    <name evidence="1" type="ORF">PR048_033012</name>
</gene>
<proteinExistence type="predicted"/>
<keyword evidence="2" id="KW-1185">Reference proteome</keyword>
<organism evidence="1 2">
    <name type="scientific">Dryococelus australis</name>
    <dbReference type="NCBI Taxonomy" id="614101"/>
    <lineage>
        <taxon>Eukaryota</taxon>
        <taxon>Metazoa</taxon>
        <taxon>Ecdysozoa</taxon>
        <taxon>Arthropoda</taxon>
        <taxon>Hexapoda</taxon>
        <taxon>Insecta</taxon>
        <taxon>Pterygota</taxon>
        <taxon>Neoptera</taxon>
        <taxon>Polyneoptera</taxon>
        <taxon>Phasmatodea</taxon>
        <taxon>Verophasmatodea</taxon>
        <taxon>Anareolatae</taxon>
        <taxon>Phasmatidae</taxon>
        <taxon>Eurycanthinae</taxon>
        <taxon>Dryococelus</taxon>
    </lineage>
</organism>
<dbReference type="Proteomes" id="UP001159363">
    <property type="component" value="Chromosome 15"/>
</dbReference>
<sequence>MNTSKMDGLIGSQVDTKLSGKADWATWKFKLTVLLRETNLLGIIDGTTPPPVKEEIKQDYDKLAENDAKAQSIIIVFFNKLYRVKQPVESGINFIQFMNKKVNCLYILHNKKFFEVNYKKNEAMSEYLGRVDAILDKLKSLGADVNKSMAITKIISISAFHIGLGVYTSGAEEDGRADISIAG</sequence>
<comment type="caution">
    <text evidence="1">The sequence shown here is derived from an EMBL/GenBank/DDBJ whole genome shotgun (WGS) entry which is preliminary data.</text>
</comment>
<reference evidence="1 2" key="1">
    <citation type="submission" date="2023-02" db="EMBL/GenBank/DDBJ databases">
        <title>LHISI_Scaffold_Assembly.</title>
        <authorList>
            <person name="Stuart O.P."/>
            <person name="Cleave R."/>
            <person name="Magrath M.J.L."/>
            <person name="Mikheyev A.S."/>
        </authorList>
    </citation>
    <scope>NUCLEOTIDE SEQUENCE [LARGE SCALE GENOMIC DNA]</scope>
    <source>
        <strain evidence="1">Daus_M_001</strain>
        <tissue evidence="1">Leg muscle</tissue>
    </source>
</reference>